<dbReference type="EMBL" id="BPLR01021451">
    <property type="protein sequence ID" value="GIX89800.1"/>
    <property type="molecule type" value="Genomic_DNA"/>
</dbReference>
<comment type="caution">
    <text evidence="1">The sequence shown here is derived from an EMBL/GenBank/DDBJ whole genome shotgun (WGS) entry which is preliminary data.</text>
</comment>
<organism evidence="1 2">
    <name type="scientific">Caerostris extrusa</name>
    <name type="common">Bark spider</name>
    <name type="synonym">Caerostris bankana</name>
    <dbReference type="NCBI Taxonomy" id="172846"/>
    <lineage>
        <taxon>Eukaryota</taxon>
        <taxon>Metazoa</taxon>
        <taxon>Ecdysozoa</taxon>
        <taxon>Arthropoda</taxon>
        <taxon>Chelicerata</taxon>
        <taxon>Arachnida</taxon>
        <taxon>Araneae</taxon>
        <taxon>Araneomorphae</taxon>
        <taxon>Entelegynae</taxon>
        <taxon>Araneoidea</taxon>
        <taxon>Araneidae</taxon>
        <taxon>Caerostris</taxon>
    </lineage>
</organism>
<accession>A0AAV4NY21</accession>
<keyword evidence="2" id="KW-1185">Reference proteome</keyword>
<evidence type="ECO:0000313" key="1">
    <source>
        <dbReference type="EMBL" id="GIX89800.1"/>
    </source>
</evidence>
<proteinExistence type="predicted"/>
<name>A0AAV4NY21_CAEEX</name>
<gene>
    <name evidence="1" type="ORF">CEXT_300401</name>
</gene>
<protein>
    <submittedName>
        <fullName evidence="1">Uncharacterized protein</fullName>
    </submittedName>
</protein>
<reference evidence="1 2" key="1">
    <citation type="submission" date="2021-06" db="EMBL/GenBank/DDBJ databases">
        <title>Caerostris extrusa draft genome.</title>
        <authorList>
            <person name="Kono N."/>
            <person name="Arakawa K."/>
        </authorList>
    </citation>
    <scope>NUCLEOTIDE SEQUENCE [LARGE SCALE GENOMIC DNA]</scope>
</reference>
<dbReference type="AlphaFoldDB" id="A0AAV4NY21"/>
<dbReference type="Proteomes" id="UP001054945">
    <property type="component" value="Unassembled WGS sequence"/>
</dbReference>
<sequence length="98" mass="11528">MVNQFNEGKIAPSFECLWKKTEHFLFSILTVNDRRIFATKSFLKKPPVNSQPVSTRTRYNISGQRCIFRVKLKQVDEFPSRLNTLSQPQFSKFETVKK</sequence>
<evidence type="ECO:0000313" key="2">
    <source>
        <dbReference type="Proteomes" id="UP001054945"/>
    </source>
</evidence>